<dbReference type="Pfam" id="PF18019">
    <property type="entry name" value="Cas3_HD"/>
    <property type="match status" value="1"/>
</dbReference>
<dbReference type="Gene3D" id="3.40.50.300">
    <property type="entry name" value="P-loop containing nucleotide triphosphate hydrolases"/>
    <property type="match status" value="2"/>
</dbReference>
<dbReference type="GO" id="GO:0004518">
    <property type="term" value="F:nuclease activity"/>
    <property type="evidence" value="ECO:0007669"/>
    <property type="project" value="UniProtKB-KW"/>
</dbReference>
<dbReference type="InterPro" id="IPR014001">
    <property type="entry name" value="Helicase_ATP-bd"/>
</dbReference>
<dbReference type="InterPro" id="IPR038257">
    <property type="entry name" value="CRISPR-assoc_Cas3_HD_sf"/>
</dbReference>
<comment type="caution">
    <text evidence="12">The sequence shown here is derived from an EMBL/GenBank/DDBJ whole genome shotgun (WGS) entry which is preliminary data.</text>
</comment>
<dbReference type="GO" id="GO:0003676">
    <property type="term" value="F:nucleic acid binding"/>
    <property type="evidence" value="ECO:0007669"/>
    <property type="project" value="InterPro"/>
</dbReference>
<dbReference type="PROSITE" id="PS51643">
    <property type="entry name" value="HD_CAS3"/>
    <property type="match status" value="1"/>
</dbReference>
<evidence type="ECO:0000256" key="5">
    <source>
        <dbReference type="ARBA" id="ARBA00022741"/>
    </source>
</evidence>
<dbReference type="SUPFAM" id="SSF109604">
    <property type="entry name" value="HD-domain/PDEase-like"/>
    <property type="match status" value="1"/>
</dbReference>
<dbReference type="GO" id="GO:0046872">
    <property type="term" value="F:metal ion binding"/>
    <property type="evidence" value="ECO:0007669"/>
    <property type="project" value="UniProtKB-KW"/>
</dbReference>
<dbReference type="InterPro" id="IPR027417">
    <property type="entry name" value="P-loop_NTPase"/>
</dbReference>
<dbReference type="PROSITE" id="PS51192">
    <property type="entry name" value="HELICASE_ATP_BIND_1"/>
    <property type="match status" value="1"/>
</dbReference>
<name>A0A933IAJ5_UNCT6</name>
<dbReference type="Pfam" id="PF00270">
    <property type="entry name" value="DEAD"/>
    <property type="match status" value="1"/>
</dbReference>
<dbReference type="SMART" id="SM00487">
    <property type="entry name" value="DEXDc"/>
    <property type="match status" value="1"/>
</dbReference>
<dbReference type="NCBIfam" id="TIGR01596">
    <property type="entry name" value="cas3_HD"/>
    <property type="match status" value="1"/>
</dbReference>
<evidence type="ECO:0000259" key="11">
    <source>
        <dbReference type="PROSITE" id="PS51643"/>
    </source>
</evidence>
<proteinExistence type="inferred from homology"/>
<evidence type="ECO:0000313" key="13">
    <source>
        <dbReference type="Proteomes" id="UP000736328"/>
    </source>
</evidence>
<dbReference type="Pfam" id="PF22590">
    <property type="entry name" value="Cas3-like_C_2"/>
    <property type="match status" value="1"/>
</dbReference>
<keyword evidence="6" id="KW-0378">Hydrolase</keyword>
<comment type="similarity">
    <text evidence="1">In the N-terminal section; belongs to the CRISPR-associated nuclease Cas3-HD family.</text>
</comment>
<accession>A0A933IAJ5</accession>
<feature type="domain" description="HD Cas3-type" evidence="11">
    <location>
        <begin position="14"/>
        <end position="188"/>
    </location>
</feature>
<dbReference type="GO" id="GO:0051607">
    <property type="term" value="P:defense response to virus"/>
    <property type="evidence" value="ECO:0007669"/>
    <property type="project" value="UniProtKB-KW"/>
</dbReference>
<evidence type="ECO:0000256" key="6">
    <source>
        <dbReference type="ARBA" id="ARBA00022801"/>
    </source>
</evidence>
<feature type="domain" description="Helicase ATP-binding" evidence="10">
    <location>
        <begin position="244"/>
        <end position="406"/>
    </location>
</feature>
<gene>
    <name evidence="12" type="primary">cas3</name>
    <name evidence="12" type="ORF">HY768_08525</name>
</gene>
<dbReference type="CDD" id="cd09641">
    <property type="entry name" value="Cas3''_I"/>
    <property type="match status" value="1"/>
</dbReference>
<dbReference type="GO" id="GO:0005524">
    <property type="term" value="F:ATP binding"/>
    <property type="evidence" value="ECO:0007669"/>
    <property type="project" value="UniProtKB-KW"/>
</dbReference>
<evidence type="ECO:0000256" key="8">
    <source>
        <dbReference type="ARBA" id="ARBA00022840"/>
    </source>
</evidence>
<organism evidence="12 13">
    <name type="scientific">candidate division TA06 bacterium</name>
    <dbReference type="NCBI Taxonomy" id="2250710"/>
    <lineage>
        <taxon>Bacteria</taxon>
        <taxon>Bacteria division TA06</taxon>
    </lineage>
</organism>
<dbReference type="GO" id="GO:0004386">
    <property type="term" value="F:helicase activity"/>
    <property type="evidence" value="ECO:0007669"/>
    <property type="project" value="UniProtKB-KW"/>
</dbReference>
<dbReference type="GO" id="GO:0016787">
    <property type="term" value="F:hydrolase activity"/>
    <property type="evidence" value="ECO:0007669"/>
    <property type="project" value="UniProtKB-KW"/>
</dbReference>
<keyword evidence="4" id="KW-0479">Metal-binding</keyword>
<evidence type="ECO:0000259" key="10">
    <source>
        <dbReference type="PROSITE" id="PS51192"/>
    </source>
</evidence>
<dbReference type="Proteomes" id="UP000736328">
    <property type="component" value="Unassembled WGS sequence"/>
</dbReference>
<comment type="similarity">
    <text evidence="2">In the central section; belongs to the CRISPR-associated helicase Cas3 family.</text>
</comment>
<evidence type="ECO:0000256" key="7">
    <source>
        <dbReference type="ARBA" id="ARBA00022806"/>
    </source>
</evidence>
<evidence type="ECO:0000256" key="2">
    <source>
        <dbReference type="ARBA" id="ARBA00009046"/>
    </source>
</evidence>
<keyword evidence="7" id="KW-0347">Helicase</keyword>
<protein>
    <submittedName>
        <fullName evidence="12">CRISPR-associated helicase Cas3</fullName>
    </submittedName>
</protein>
<dbReference type="EMBL" id="JACQXR010000112">
    <property type="protein sequence ID" value="MBI4727246.1"/>
    <property type="molecule type" value="Genomic_DNA"/>
</dbReference>
<keyword evidence="3" id="KW-0540">Nuclease</keyword>
<evidence type="ECO:0000256" key="9">
    <source>
        <dbReference type="ARBA" id="ARBA00023118"/>
    </source>
</evidence>
<dbReference type="CDD" id="cd17930">
    <property type="entry name" value="DEXHc_cas3"/>
    <property type="match status" value="1"/>
</dbReference>
<evidence type="ECO:0000256" key="1">
    <source>
        <dbReference type="ARBA" id="ARBA00006847"/>
    </source>
</evidence>
<dbReference type="Gene3D" id="1.10.3210.30">
    <property type="match status" value="1"/>
</dbReference>
<dbReference type="InterPro" id="IPR054712">
    <property type="entry name" value="Cas3-like_dom"/>
</dbReference>
<dbReference type="AlphaFoldDB" id="A0A933IAJ5"/>
<dbReference type="SUPFAM" id="SSF52540">
    <property type="entry name" value="P-loop containing nucleoside triphosphate hydrolases"/>
    <property type="match status" value="1"/>
</dbReference>
<dbReference type="InterPro" id="IPR006474">
    <property type="entry name" value="Helicase_Cas3_CRISPR-ass_core"/>
</dbReference>
<reference evidence="12" key="1">
    <citation type="submission" date="2020-07" db="EMBL/GenBank/DDBJ databases">
        <title>Huge and variable diversity of episymbiotic CPR bacteria and DPANN archaea in groundwater ecosystems.</title>
        <authorList>
            <person name="He C.Y."/>
            <person name="Keren R."/>
            <person name="Whittaker M."/>
            <person name="Farag I.F."/>
            <person name="Doudna J."/>
            <person name="Cate J.H.D."/>
            <person name="Banfield J.F."/>
        </authorList>
    </citation>
    <scope>NUCLEOTIDE SEQUENCE</scope>
    <source>
        <strain evidence="12">NC_groundwater_1520_Pr4_B-0.1um_53_5</strain>
    </source>
</reference>
<dbReference type="InterPro" id="IPR006483">
    <property type="entry name" value="CRISPR-assoc_Cas3_HD"/>
</dbReference>
<keyword evidence="8" id="KW-0067">ATP-binding</keyword>
<keyword evidence="9" id="KW-0051">Antiviral defense</keyword>
<evidence type="ECO:0000256" key="4">
    <source>
        <dbReference type="ARBA" id="ARBA00022723"/>
    </source>
</evidence>
<keyword evidence="5" id="KW-0547">Nucleotide-binding</keyword>
<dbReference type="NCBIfam" id="TIGR01587">
    <property type="entry name" value="cas3_core"/>
    <property type="match status" value="1"/>
</dbReference>
<sequence>MMKKVYAHSIDGQPPEKWQPLEDHLKQVAEKAAAFAEIFKSAEWAYNAGWLHDLGKATNAFQNYLLRSNELDDSGYDNDGTVSNHASAGAALAEEKLGPCIGRILAYLSAGHHAGLPDWYPADTGNAALSVRLVEGRENLKRIQQYADEIFPKLKQKTAPPPYLDKKPENFHLWARMLFSCLVDADYLDTEEFRRKGQEAKRGKFENIEGLRTLYDAYMTDMRARTKETKVNSIRQEILAACRKAAENTPGLFSLTVPTGGGKTLSSMAFALDHAVKHGKSRIIYVIPYTSIIEQTAKILADIFGRDNVVEHHSNLEPSKETQRASLAAENWDAPIIVTTNVQFFESLYAAKSGRCRKLHNIVNSVVILDEAQLLPPNLLTPCVDAMNQLVNNYGVTILLATATQPALPGLAKPTEIVEDTKDIYDRLKRTEIRIPQDLDERISWEDLAKRLQAHQQVLCVVNTRRDCYDLYKLMPEGTIHLSALMCGRHRSAVIRLIKCKLGKGMPIRVISTQLVEAGVDIDFPIVYRAFAGLSSIAQAAGRCNREGKLNDEGRMGQVHVFVPPKASPPGVLLKAENTTRQQCVLLDFDPLKPSEYSRFFELFYKMLNDTGSRYHEWLVKDVNPNLYFHFRTAANEFKMIDDQAQRPVIVRYGDSDKWIGQLRQIGPTRETMRHLQRYTVNLPVRMVDKMLSDRTLERIDHAKARDIIVQSCLRLYNKNVGLDVYSENLPVEDLYI</sequence>
<evidence type="ECO:0000256" key="3">
    <source>
        <dbReference type="ARBA" id="ARBA00022722"/>
    </source>
</evidence>
<evidence type="ECO:0000313" key="12">
    <source>
        <dbReference type="EMBL" id="MBI4727246.1"/>
    </source>
</evidence>
<dbReference type="InterPro" id="IPR011545">
    <property type="entry name" value="DEAD/DEAH_box_helicase_dom"/>
</dbReference>